<evidence type="ECO:0000313" key="1">
    <source>
        <dbReference type="EMBL" id="KAE9201543.1"/>
    </source>
</evidence>
<sequence length="79" mass="9241">MLDHVSRLGVSGLNIGTKMRSHLIGRVNFFGELPLYRPREPMLDRKWETTLNHIITRTWEPMPDHVIIFFGGEPLLERT</sequence>
<name>A0A6G0NBS5_9STRA</name>
<reference evidence="1 2" key="1">
    <citation type="submission" date="2018-09" db="EMBL/GenBank/DDBJ databases">
        <title>Genomic investigation of the strawberry pathogen Phytophthora fragariae indicates pathogenicity is determined by transcriptional variation in three key races.</title>
        <authorList>
            <person name="Adams T.M."/>
            <person name="Armitage A.D."/>
            <person name="Sobczyk M.K."/>
            <person name="Bates H.J."/>
            <person name="Dunwell J.M."/>
            <person name="Nellist C.F."/>
            <person name="Harrison R.J."/>
        </authorList>
    </citation>
    <scope>NUCLEOTIDE SEQUENCE [LARGE SCALE GENOMIC DNA]</scope>
    <source>
        <strain evidence="1 2">BC-23</strain>
    </source>
</reference>
<dbReference type="Proteomes" id="UP000476176">
    <property type="component" value="Unassembled WGS sequence"/>
</dbReference>
<comment type="caution">
    <text evidence="1">The sequence shown here is derived from an EMBL/GenBank/DDBJ whole genome shotgun (WGS) entry which is preliminary data.</text>
</comment>
<evidence type="ECO:0000313" key="2">
    <source>
        <dbReference type="Proteomes" id="UP000476176"/>
    </source>
</evidence>
<proteinExistence type="predicted"/>
<dbReference type="EMBL" id="QXGC01001504">
    <property type="protein sequence ID" value="KAE9201543.1"/>
    <property type="molecule type" value="Genomic_DNA"/>
</dbReference>
<organism evidence="1 2">
    <name type="scientific">Phytophthora fragariae</name>
    <dbReference type="NCBI Taxonomy" id="53985"/>
    <lineage>
        <taxon>Eukaryota</taxon>
        <taxon>Sar</taxon>
        <taxon>Stramenopiles</taxon>
        <taxon>Oomycota</taxon>
        <taxon>Peronosporomycetes</taxon>
        <taxon>Peronosporales</taxon>
        <taxon>Peronosporaceae</taxon>
        <taxon>Phytophthora</taxon>
    </lineage>
</organism>
<accession>A0A6G0NBS5</accession>
<gene>
    <name evidence="1" type="ORF">PF004_g18684</name>
</gene>
<protein>
    <submittedName>
        <fullName evidence="1">Uncharacterized protein</fullName>
    </submittedName>
</protein>
<dbReference type="AlphaFoldDB" id="A0A6G0NBS5"/>